<evidence type="ECO:0000313" key="3">
    <source>
        <dbReference type="Proteomes" id="UP000053070"/>
    </source>
</evidence>
<keyword evidence="3" id="KW-1185">Reference proteome</keyword>
<dbReference type="AlphaFoldDB" id="A0A0G9MMY1"/>
<reference evidence="2 3" key="1">
    <citation type="submission" date="2015-04" db="EMBL/GenBank/DDBJ databases">
        <title>The draft genome sequence of Erythrobacr gangjinensis K7-2.</title>
        <authorList>
            <person name="Zhuang L."/>
            <person name="Liu Y."/>
            <person name="Shao Z."/>
        </authorList>
    </citation>
    <scope>NUCLEOTIDE SEQUENCE [LARGE SCALE GENOMIC DNA]</scope>
    <source>
        <strain evidence="2 3">K7-2</strain>
    </source>
</reference>
<sequence>MFEHRQHCVEIAIRAVQFDIDVAVISRCLVHLRHLSRQRLDRKAACIADENGKHAVGHHLADGEALYPVPWQRFLQRGRTADAFRRDFHFGAFPHRKRDGNQAGGHGEPAHVRQHLDQHRTGAGAAGRATGKLVGIGQQEGQVDQRHNEAESNEKCDDRQHTDRRSAGGVSGVGCHGSSPIPGECDRPETAAAP</sequence>
<dbReference type="EMBL" id="LBHC01000002">
    <property type="protein sequence ID" value="KLE32067.1"/>
    <property type="molecule type" value="Genomic_DNA"/>
</dbReference>
<organism evidence="2 3">
    <name type="scientific">Aurantiacibacter gangjinensis</name>
    <dbReference type="NCBI Taxonomy" id="502682"/>
    <lineage>
        <taxon>Bacteria</taxon>
        <taxon>Pseudomonadati</taxon>
        <taxon>Pseudomonadota</taxon>
        <taxon>Alphaproteobacteria</taxon>
        <taxon>Sphingomonadales</taxon>
        <taxon>Erythrobacteraceae</taxon>
        <taxon>Aurantiacibacter</taxon>
    </lineage>
</organism>
<feature type="compositionally biased region" description="Low complexity" evidence="1">
    <location>
        <begin position="121"/>
        <end position="131"/>
    </location>
</feature>
<evidence type="ECO:0000313" key="2">
    <source>
        <dbReference type="EMBL" id="KLE32067.1"/>
    </source>
</evidence>
<name>A0A0G9MMY1_9SPHN</name>
<feature type="compositionally biased region" description="Basic and acidic residues" evidence="1">
    <location>
        <begin position="108"/>
        <end position="120"/>
    </location>
</feature>
<evidence type="ECO:0000256" key="1">
    <source>
        <dbReference type="SAM" id="MobiDB-lite"/>
    </source>
</evidence>
<proteinExistence type="predicted"/>
<dbReference type="Proteomes" id="UP000053070">
    <property type="component" value="Unassembled WGS sequence"/>
</dbReference>
<feature type="compositionally biased region" description="Basic and acidic residues" evidence="1">
    <location>
        <begin position="143"/>
        <end position="166"/>
    </location>
</feature>
<feature type="region of interest" description="Disordered" evidence="1">
    <location>
        <begin position="93"/>
        <end position="194"/>
    </location>
</feature>
<accession>A0A0G9MMY1</accession>
<comment type="caution">
    <text evidence="2">The sequence shown here is derived from an EMBL/GenBank/DDBJ whole genome shotgun (WGS) entry which is preliminary data.</text>
</comment>
<gene>
    <name evidence="2" type="ORF">AAW01_11665</name>
</gene>
<protein>
    <submittedName>
        <fullName evidence="2">Uncharacterized protein</fullName>
    </submittedName>
</protein>
<feature type="compositionally biased region" description="Basic and acidic residues" evidence="1">
    <location>
        <begin position="184"/>
        <end position="194"/>
    </location>
</feature>